<dbReference type="Pfam" id="PF05577">
    <property type="entry name" value="Peptidase_S28"/>
    <property type="match status" value="1"/>
</dbReference>
<sequence>MYMKQCTIILKFAIIQLLVLREYEYLQHYYYNFEFNNNNGLVFCLVGGECKISKAWIGNKNYTWLRWAQKFGAATFELNIDFMETASHYRKFDMSTASYQYFTIEQVLADLQTFIEEMNKKFFKNVKHVGIYVVFVGALSACFRSKYPNMTLGAISS</sequence>
<keyword evidence="8" id="KW-1185">Reference proteome</keyword>
<evidence type="ECO:0000256" key="3">
    <source>
        <dbReference type="ARBA" id="ARBA00022729"/>
    </source>
</evidence>
<evidence type="ECO:0000313" key="9">
    <source>
        <dbReference type="WBParaSite" id="TCLT_0000164001-mRNA-1"/>
    </source>
</evidence>
<evidence type="ECO:0000256" key="2">
    <source>
        <dbReference type="ARBA" id="ARBA00022670"/>
    </source>
</evidence>
<evidence type="ECO:0000256" key="6">
    <source>
        <dbReference type="SAM" id="SignalP"/>
    </source>
</evidence>
<protein>
    <submittedName>
        <fullName evidence="9">Lysosomal Pro-X carboxypeptidase</fullName>
    </submittedName>
</protein>
<organism evidence="9">
    <name type="scientific">Thelazia callipaeda</name>
    <name type="common">Oriental eyeworm</name>
    <name type="synonym">Parasitic nematode</name>
    <dbReference type="NCBI Taxonomy" id="103827"/>
    <lineage>
        <taxon>Eukaryota</taxon>
        <taxon>Metazoa</taxon>
        <taxon>Ecdysozoa</taxon>
        <taxon>Nematoda</taxon>
        <taxon>Chromadorea</taxon>
        <taxon>Rhabditida</taxon>
        <taxon>Spirurina</taxon>
        <taxon>Spiruromorpha</taxon>
        <taxon>Thelazioidea</taxon>
        <taxon>Thelaziidae</taxon>
        <taxon>Thelazia</taxon>
    </lineage>
</organism>
<dbReference type="InterPro" id="IPR008758">
    <property type="entry name" value="Peptidase_S28"/>
</dbReference>
<dbReference type="GO" id="GO:0070008">
    <property type="term" value="F:serine-type exopeptidase activity"/>
    <property type="evidence" value="ECO:0007669"/>
    <property type="project" value="InterPro"/>
</dbReference>
<keyword evidence="4" id="KW-0378">Hydrolase</keyword>
<gene>
    <name evidence="7" type="ORF">TCLT_LOCUS1641</name>
</gene>
<feature type="chain" id="PRO_5043126356" evidence="6">
    <location>
        <begin position="22"/>
        <end position="157"/>
    </location>
</feature>
<dbReference type="PANTHER" id="PTHR11010">
    <property type="entry name" value="PROTEASE S28 PRO-X CARBOXYPEPTIDASE-RELATED"/>
    <property type="match status" value="1"/>
</dbReference>
<dbReference type="AlphaFoldDB" id="A0A0N5CN90"/>
<dbReference type="GO" id="GO:0006508">
    <property type="term" value="P:proteolysis"/>
    <property type="evidence" value="ECO:0007669"/>
    <property type="project" value="UniProtKB-KW"/>
</dbReference>
<dbReference type="Proteomes" id="UP000276776">
    <property type="component" value="Unassembled WGS sequence"/>
</dbReference>
<evidence type="ECO:0000256" key="1">
    <source>
        <dbReference type="ARBA" id="ARBA00011079"/>
    </source>
</evidence>
<keyword evidence="3 6" id="KW-0732">Signal</keyword>
<reference evidence="9" key="1">
    <citation type="submission" date="2017-02" db="UniProtKB">
        <authorList>
            <consortium name="WormBaseParasite"/>
        </authorList>
    </citation>
    <scope>IDENTIFICATION</scope>
</reference>
<dbReference type="OrthoDB" id="1735038at2759"/>
<proteinExistence type="inferred from homology"/>
<keyword evidence="2" id="KW-0645">Protease</keyword>
<accession>A0A0N5CN90</accession>
<dbReference type="GO" id="GO:0008239">
    <property type="term" value="F:dipeptidyl-peptidase activity"/>
    <property type="evidence" value="ECO:0007669"/>
    <property type="project" value="TreeGrafter"/>
</dbReference>
<keyword evidence="5" id="KW-0325">Glycoprotein</keyword>
<dbReference type="PANTHER" id="PTHR11010:SF101">
    <property type="entry name" value="SERINE PROTEASE F56F10.1-RELATED"/>
    <property type="match status" value="1"/>
</dbReference>
<dbReference type="WBParaSite" id="TCLT_0000164001-mRNA-1">
    <property type="protein sequence ID" value="TCLT_0000164001-mRNA-1"/>
    <property type="gene ID" value="TCLT_0000164001"/>
</dbReference>
<dbReference type="EMBL" id="UYYF01000230">
    <property type="protein sequence ID" value="VDM97189.1"/>
    <property type="molecule type" value="Genomic_DNA"/>
</dbReference>
<evidence type="ECO:0000256" key="5">
    <source>
        <dbReference type="ARBA" id="ARBA00023180"/>
    </source>
</evidence>
<evidence type="ECO:0000313" key="8">
    <source>
        <dbReference type="Proteomes" id="UP000276776"/>
    </source>
</evidence>
<reference evidence="7 8" key="2">
    <citation type="submission" date="2018-11" db="EMBL/GenBank/DDBJ databases">
        <authorList>
            <consortium name="Pathogen Informatics"/>
        </authorList>
    </citation>
    <scope>NUCLEOTIDE SEQUENCE [LARGE SCALE GENOMIC DNA]</scope>
</reference>
<name>A0A0N5CN90_THECL</name>
<evidence type="ECO:0000256" key="4">
    <source>
        <dbReference type="ARBA" id="ARBA00022801"/>
    </source>
</evidence>
<dbReference type="InterPro" id="IPR029058">
    <property type="entry name" value="AB_hydrolase_fold"/>
</dbReference>
<comment type="similarity">
    <text evidence="1">Belongs to the peptidase S28 family.</text>
</comment>
<feature type="signal peptide" evidence="6">
    <location>
        <begin position="1"/>
        <end position="21"/>
    </location>
</feature>
<evidence type="ECO:0000313" key="7">
    <source>
        <dbReference type="EMBL" id="VDM97189.1"/>
    </source>
</evidence>
<dbReference type="Gene3D" id="3.40.50.1820">
    <property type="entry name" value="alpha/beta hydrolase"/>
    <property type="match status" value="1"/>
</dbReference>